<protein>
    <submittedName>
        <fullName evidence="4">Enoyl-CoA hydratase/isomerase family protein</fullName>
    </submittedName>
</protein>
<keyword evidence="5" id="KW-1185">Reference proteome</keyword>
<dbReference type="Gene3D" id="3.90.226.10">
    <property type="entry name" value="2-enoyl-CoA Hydratase, Chain A, domain 1"/>
    <property type="match status" value="1"/>
</dbReference>
<dbReference type="InterPro" id="IPR018376">
    <property type="entry name" value="Enoyl-CoA_hyd/isom_CS"/>
</dbReference>
<evidence type="ECO:0000313" key="5">
    <source>
        <dbReference type="Proteomes" id="UP001595462"/>
    </source>
</evidence>
<proteinExistence type="inferred from homology"/>
<dbReference type="InterPro" id="IPR001753">
    <property type="entry name" value="Enoyl-CoA_hydra/iso"/>
</dbReference>
<dbReference type="InterPro" id="IPR014748">
    <property type="entry name" value="Enoyl-CoA_hydra_C"/>
</dbReference>
<accession>A0ABV7EKF0</accession>
<gene>
    <name evidence="4" type="ORF">ACFOSU_00530</name>
</gene>
<organism evidence="4 5">
    <name type="scientific">Salinisphaera aquimarina</name>
    <dbReference type="NCBI Taxonomy" id="2094031"/>
    <lineage>
        <taxon>Bacteria</taxon>
        <taxon>Pseudomonadati</taxon>
        <taxon>Pseudomonadota</taxon>
        <taxon>Gammaproteobacteria</taxon>
        <taxon>Salinisphaerales</taxon>
        <taxon>Salinisphaeraceae</taxon>
        <taxon>Salinisphaera</taxon>
    </lineage>
</organism>
<comment type="caution">
    <text evidence="4">The sequence shown here is derived from an EMBL/GenBank/DDBJ whole genome shotgun (WGS) entry which is preliminary data.</text>
</comment>
<dbReference type="CDD" id="cd06558">
    <property type="entry name" value="crotonase-like"/>
    <property type="match status" value="1"/>
</dbReference>
<dbReference type="SUPFAM" id="SSF52096">
    <property type="entry name" value="ClpP/crotonase"/>
    <property type="match status" value="1"/>
</dbReference>
<dbReference type="Pfam" id="PF00378">
    <property type="entry name" value="ECH_1"/>
    <property type="match status" value="1"/>
</dbReference>
<dbReference type="Proteomes" id="UP001595462">
    <property type="component" value="Unassembled WGS sequence"/>
</dbReference>
<dbReference type="PROSITE" id="PS00166">
    <property type="entry name" value="ENOYL_COA_HYDRATASE"/>
    <property type="match status" value="1"/>
</dbReference>
<dbReference type="Gene3D" id="1.10.12.10">
    <property type="entry name" value="Lyase 2-enoyl-coa Hydratase, Chain A, domain 2"/>
    <property type="match status" value="1"/>
</dbReference>
<evidence type="ECO:0000313" key="4">
    <source>
        <dbReference type="EMBL" id="MFC3102371.1"/>
    </source>
</evidence>
<evidence type="ECO:0000256" key="1">
    <source>
        <dbReference type="ARBA" id="ARBA00005254"/>
    </source>
</evidence>
<dbReference type="PANTHER" id="PTHR11941:SF54">
    <property type="entry name" value="ENOYL-COA HYDRATASE, MITOCHONDRIAL"/>
    <property type="match status" value="1"/>
</dbReference>
<dbReference type="PANTHER" id="PTHR11941">
    <property type="entry name" value="ENOYL-COA HYDRATASE-RELATED"/>
    <property type="match status" value="1"/>
</dbReference>
<evidence type="ECO:0000256" key="3">
    <source>
        <dbReference type="RuleBase" id="RU003707"/>
    </source>
</evidence>
<dbReference type="InterPro" id="IPR029045">
    <property type="entry name" value="ClpP/crotonase-like_dom_sf"/>
</dbReference>
<name>A0ABV7EKF0_9GAMM</name>
<keyword evidence="2" id="KW-0456">Lyase</keyword>
<comment type="similarity">
    <text evidence="1 3">Belongs to the enoyl-CoA hydratase/isomerase family.</text>
</comment>
<sequence length="262" mass="28278">MSNTPNGLSIEVVDRIAKVTLDRPDRLNALSSGLICDLIEAFDRFSADDDVWAVLITGSGSRAFSAGIDLKEMNEADQSQRAPTLPMRGVQRNVFEVILECSKPVVAALNGVAVGGGCEVALACDIRIAAHHARIGLPEAKRGLGSNFGCQLLPRLIPRGIAYELLYTGELISAEQAQRWGLVNRVVPGDALAEEAMNFCRQLVANAPLTLRRYKAMIGKGGELPLAAALRLHVGPNPYHSEDRAEGVAAFLEKREPVWQAK</sequence>
<dbReference type="EMBL" id="JBHRSS010000001">
    <property type="protein sequence ID" value="MFC3102371.1"/>
    <property type="molecule type" value="Genomic_DNA"/>
</dbReference>
<evidence type="ECO:0000256" key="2">
    <source>
        <dbReference type="ARBA" id="ARBA00023239"/>
    </source>
</evidence>
<dbReference type="RefSeq" id="WP_380685361.1">
    <property type="nucleotide sequence ID" value="NZ_JBHRSS010000001.1"/>
</dbReference>
<reference evidence="5" key="1">
    <citation type="journal article" date="2019" name="Int. J. Syst. Evol. Microbiol.">
        <title>The Global Catalogue of Microorganisms (GCM) 10K type strain sequencing project: providing services to taxonomists for standard genome sequencing and annotation.</title>
        <authorList>
            <consortium name="The Broad Institute Genomics Platform"/>
            <consortium name="The Broad Institute Genome Sequencing Center for Infectious Disease"/>
            <person name="Wu L."/>
            <person name="Ma J."/>
        </authorList>
    </citation>
    <scope>NUCLEOTIDE SEQUENCE [LARGE SCALE GENOMIC DNA]</scope>
    <source>
        <strain evidence="5">KCTC 52640</strain>
    </source>
</reference>